<accession>M1P3S4</accession>
<evidence type="ECO:0000313" key="1">
    <source>
        <dbReference type="EMBL" id="AGF78128.1"/>
    </source>
</evidence>
<dbReference type="HOGENOM" id="CLU_1347101_0_0_7"/>
<dbReference type="OrthoDB" id="7793893at2"/>
<dbReference type="AlphaFoldDB" id="M1P3S4"/>
<reference evidence="2" key="1">
    <citation type="journal article" date="2013" name="Stand. Genomic Sci.">
        <title>Complete genome sequence of Desulfocapsa sulfexigens, a marine deltaproteobacterium specialized in disproportionating inorganic sulfur compounds.</title>
        <authorList>
            <person name="Finster K.W."/>
            <person name="Kjeldsen K.U."/>
            <person name="Kube M."/>
            <person name="Reinhardt R."/>
            <person name="Mussmann M."/>
            <person name="Amann R."/>
            <person name="Schreiber L."/>
        </authorList>
    </citation>
    <scope>NUCLEOTIDE SEQUENCE [LARGE SCALE GENOMIC DNA]</scope>
    <source>
        <strain evidence="2">DSM 10523 / SB164P1</strain>
    </source>
</reference>
<dbReference type="KEGG" id="dsf:UWK_01570"/>
<sequence length="203" mass="22428">MSYPTVLKAFCILGLVTIFLVPALQAKPRTSVKNTLTREENPRVGTKNSLMPYAFSSESMGFTLGVGGGAKGYGQDPKNRAYTGRFRQDTIRAGSNDSDMDDYVEDSGDDNWTDFKMEFVMPWGSSRSDAMQYYTLKDSLLKSAPVGGNTWNPMKSGVTTLLQCSPVQLSALMLVFPTSPQPAWLCSDILFKGMELKPKHLRV</sequence>
<dbReference type="eggNOG" id="COG4775">
    <property type="taxonomic scope" value="Bacteria"/>
</dbReference>
<dbReference type="EMBL" id="CP003985">
    <property type="protein sequence ID" value="AGF78128.1"/>
    <property type="molecule type" value="Genomic_DNA"/>
</dbReference>
<gene>
    <name evidence="1" type="ordered locus">UWK_01570</name>
</gene>
<evidence type="ECO:0000313" key="2">
    <source>
        <dbReference type="Proteomes" id="UP000011721"/>
    </source>
</evidence>
<organism evidence="1 2">
    <name type="scientific">Desulfocapsa sulfexigens (strain DSM 10523 / SB164P1)</name>
    <dbReference type="NCBI Taxonomy" id="1167006"/>
    <lineage>
        <taxon>Bacteria</taxon>
        <taxon>Pseudomonadati</taxon>
        <taxon>Thermodesulfobacteriota</taxon>
        <taxon>Desulfobulbia</taxon>
        <taxon>Desulfobulbales</taxon>
        <taxon>Desulfocapsaceae</taxon>
        <taxon>Desulfocapsa</taxon>
    </lineage>
</organism>
<name>M1P3S4_DESSD</name>
<dbReference type="RefSeq" id="WP_015403819.1">
    <property type="nucleotide sequence ID" value="NC_020304.1"/>
</dbReference>
<proteinExistence type="predicted"/>
<keyword evidence="2" id="KW-1185">Reference proteome</keyword>
<protein>
    <submittedName>
        <fullName evidence="1">Uncharacterized protein</fullName>
    </submittedName>
</protein>
<dbReference type="STRING" id="1167006.UWK_01570"/>
<dbReference type="Proteomes" id="UP000011721">
    <property type="component" value="Chromosome"/>
</dbReference>